<dbReference type="EMBL" id="BSNX01000055">
    <property type="protein sequence ID" value="GLQ74394.1"/>
    <property type="molecule type" value="Genomic_DNA"/>
</dbReference>
<dbReference type="PANTHER" id="PTHR40055">
    <property type="entry name" value="TRANSCRIPTIONAL REGULATOR YGIV-RELATED"/>
    <property type="match status" value="1"/>
</dbReference>
<evidence type="ECO:0000256" key="3">
    <source>
        <dbReference type="ARBA" id="ARBA00023163"/>
    </source>
</evidence>
<evidence type="ECO:0000256" key="1">
    <source>
        <dbReference type="ARBA" id="ARBA00023015"/>
    </source>
</evidence>
<evidence type="ECO:0000259" key="4">
    <source>
        <dbReference type="PROSITE" id="PS01124"/>
    </source>
</evidence>
<dbReference type="InterPro" id="IPR018062">
    <property type="entry name" value="HTH_AraC-typ_CS"/>
</dbReference>
<dbReference type="SUPFAM" id="SSF46689">
    <property type="entry name" value="Homeodomain-like"/>
    <property type="match status" value="2"/>
</dbReference>
<keyword evidence="6" id="KW-1185">Reference proteome</keyword>
<dbReference type="PROSITE" id="PS01124">
    <property type="entry name" value="HTH_ARAC_FAMILY_2"/>
    <property type="match status" value="1"/>
</dbReference>
<dbReference type="SMART" id="SM00342">
    <property type="entry name" value="HTH_ARAC"/>
    <property type="match status" value="1"/>
</dbReference>
<dbReference type="InterPro" id="IPR029442">
    <property type="entry name" value="GyrI-like"/>
</dbReference>
<sequence>MTFSVNSLSASSWQVYSERLEPVLAYIHQHLDRPLTLEKAAELSHFSKYHFQRIFSAIIGESLSQYSNRLRLEKAANALLFHESLSITDIAMQFGFSSSANFSRSFKDHFGITPYGVKSGKPNSLNGVKTPLKQPIDTAILQHIHTLRAEAKVCPPSEAITPDRIFESPDIELCSLRSEDGYLLPSIFQCWNTLIDWGLENDIGAMDQVRLAMCHDNLLFTPREKCRYDAALMITPEQRSKIHEPFELGKLNAGRYAAFRYQGKPDNAAKFQISLYAKWLPYSGYEPDIAPLIERYDRPISSLDKDGKPEWIDLEVWIKIKPLRTLNELSGGCYSD</sequence>
<name>A0AAV5NV25_9VIBR</name>
<accession>A0AAV5NV25</accession>
<keyword evidence="1" id="KW-0805">Transcription regulation</keyword>
<comment type="caution">
    <text evidence="5">The sequence shown here is derived from an EMBL/GenBank/DDBJ whole genome shotgun (WGS) entry which is preliminary data.</text>
</comment>
<dbReference type="InterPro" id="IPR050908">
    <property type="entry name" value="SmbC-like"/>
</dbReference>
<dbReference type="InterPro" id="IPR011256">
    <property type="entry name" value="Reg_factor_effector_dom_sf"/>
</dbReference>
<protein>
    <submittedName>
        <fullName evidence="5">AraC family transcriptional regulator</fullName>
    </submittedName>
</protein>
<dbReference type="InterPro" id="IPR018060">
    <property type="entry name" value="HTH_AraC"/>
</dbReference>
<dbReference type="AlphaFoldDB" id="A0AAV5NV25"/>
<evidence type="ECO:0000256" key="2">
    <source>
        <dbReference type="ARBA" id="ARBA00023125"/>
    </source>
</evidence>
<dbReference type="RefSeq" id="WP_126608566.1">
    <property type="nucleotide sequence ID" value="NZ_AP025145.1"/>
</dbReference>
<keyword evidence="2" id="KW-0238">DNA-binding</keyword>
<gene>
    <name evidence="5" type="ORF">GCM10007932_37550</name>
</gene>
<dbReference type="GO" id="GO:0003700">
    <property type="term" value="F:DNA-binding transcription factor activity"/>
    <property type="evidence" value="ECO:0007669"/>
    <property type="project" value="InterPro"/>
</dbReference>
<dbReference type="Pfam" id="PF06445">
    <property type="entry name" value="GyrI-like"/>
    <property type="match status" value="1"/>
</dbReference>
<dbReference type="PROSITE" id="PS00041">
    <property type="entry name" value="HTH_ARAC_FAMILY_1"/>
    <property type="match status" value="1"/>
</dbReference>
<organism evidence="5 6">
    <name type="scientific">Vibrio penaeicida</name>
    <dbReference type="NCBI Taxonomy" id="104609"/>
    <lineage>
        <taxon>Bacteria</taxon>
        <taxon>Pseudomonadati</taxon>
        <taxon>Pseudomonadota</taxon>
        <taxon>Gammaproteobacteria</taxon>
        <taxon>Vibrionales</taxon>
        <taxon>Vibrionaceae</taxon>
        <taxon>Vibrio</taxon>
    </lineage>
</organism>
<dbReference type="Gene3D" id="3.20.80.10">
    <property type="entry name" value="Regulatory factor, effector binding domain"/>
    <property type="match status" value="1"/>
</dbReference>
<dbReference type="InterPro" id="IPR010499">
    <property type="entry name" value="AraC_E-bd"/>
</dbReference>
<dbReference type="PANTHER" id="PTHR40055:SF1">
    <property type="entry name" value="TRANSCRIPTIONAL REGULATOR YGIV-RELATED"/>
    <property type="match status" value="1"/>
</dbReference>
<reference evidence="6" key="1">
    <citation type="journal article" date="2019" name="Int. J. Syst. Evol. Microbiol.">
        <title>The Global Catalogue of Microorganisms (GCM) 10K type strain sequencing project: providing services to taxonomists for standard genome sequencing and annotation.</title>
        <authorList>
            <consortium name="The Broad Institute Genomics Platform"/>
            <consortium name="The Broad Institute Genome Sequencing Center for Infectious Disease"/>
            <person name="Wu L."/>
            <person name="Ma J."/>
        </authorList>
    </citation>
    <scope>NUCLEOTIDE SEQUENCE [LARGE SCALE GENOMIC DNA]</scope>
    <source>
        <strain evidence="6">NBRC 15640</strain>
    </source>
</reference>
<evidence type="ECO:0000313" key="5">
    <source>
        <dbReference type="EMBL" id="GLQ74394.1"/>
    </source>
</evidence>
<keyword evidence="3" id="KW-0804">Transcription</keyword>
<dbReference type="InterPro" id="IPR009057">
    <property type="entry name" value="Homeodomain-like_sf"/>
</dbReference>
<dbReference type="Gene3D" id="1.10.10.60">
    <property type="entry name" value="Homeodomain-like"/>
    <property type="match status" value="2"/>
</dbReference>
<dbReference type="GO" id="GO:0043565">
    <property type="term" value="F:sequence-specific DNA binding"/>
    <property type="evidence" value="ECO:0007669"/>
    <property type="project" value="InterPro"/>
</dbReference>
<feature type="domain" description="HTH araC/xylS-type" evidence="4">
    <location>
        <begin position="21"/>
        <end position="120"/>
    </location>
</feature>
<evidence type="ECO:0000313" key="6">
    <source>
        <dbReference type="Proteomes" id="UP001156690"/>
    </source>
</evidence>
<proteinExistence type="predicted"/>
<dbReference type="SUPFAM" id="SSF55136">
    <property type="entry name" value="Probable bacterial effector-binding domain"/>
    <property type="match status" value="1"/>
</dbReference>
<dbReference type="Pfam" id="PF12833">
    <property type="entry name" value="HTH_18"/>
    <property type="match status" value="1"/>
</dbReference>
<dbReference type="PRINTS" id="PR00032">
    <property type="entry name" value="HTHARAC"/>
</dbReference>
<dbReference type="InterPro" id="IPR020449">
    <property type="entry name" value="Tscrpt_reg_AraC-type_HTH"/>
</dbReference>
<dbReference type="SMART" id="SM00871">
    <property type="entry name" value="AraC_E_bind"/>
    <property type="match status" value="1"/>
</dbReference>
<dbReference type="Proteomes" id="UP001156690">
    <property type="component" value="Unassembled WGS sequence"/>
</dbReference>